<feature type="transmembrane region" description="Helical" evidence="1">
    <location>
        <begin position="110"/>
        <end position="128"/>
    </location>
</feature>
<evidence type="ECO:0000313" key="4">
    <source>
        <dbReference type="Proteomes" id="UP000320762"/>
    </source>
</evidence>
<feature type="transmembrane region" description="Helical" evidence="1">
    <location>
        <begin position="148"/>
        <end position="166"/>
    </location>
</feature>
<dbReference type="STRING" id="97359.A0A550C3U3"/>
<keyword evidence="4" id="KW-1185">Reference proteome</keyword>
<dbReference type="Proteomes" id="UP000320762">
    <property type="component" value="Unassembled WGS sequence"/>
</dbReference>
<keyword evidence="2" id="KW-0732">Signal</keyword>
<feature type="chain" id="PRO_5021769058" evidence="2">
    <location>
        <begin position="25"/>
        <end position="345"/>
    </location>
</feature>
<feature type="signal peptide" evidence="2">
    <location>
        <begin position="1"/>
        <end position="24"/>
    </location>
</feature>
<keyword evidence="1" id="KW-0812">Transmembrane</keyword>
<dbReference type="OrthoDB" id="72269at2759"/>
<evidence type="ECO:0000256" key="2">
    <source>
        <dbReference type="SAM" id="SignalP"/>
    </source>
</evidence>
<dbReference type="EMBL" id="VDMD01000028">
    <property type="protein sequence ID" value="TRM59386.1"/>
    <property type="molecule type" value="Genomic_DNA"/>
</dbReference>
<evidence type="ECO:0000256" key="1">
    <source>
        <dbReference type="SAM" id="Phobius"/>
    </source>
</evidence>
<feature type="transmembrane region" description="Helical" evidence="1">
    <location>
        <begin position="72"/>
        <end position="90"/>
    </location>
</feature>
<feature type="transmembrane region" description="Helical" evidence="1">
    <location>
        <begin position="253"/>
        <end position="270"/>
    </location>
</feature>
<evidence type="ECO:0000313" key="3">
    <source>
        <dbReference type="EMBL" id="TRM59386.1"/>
    </source>
</evidence>
<reference evidence="3 4" key="1">
    <citation type="journal article" date="2019" name="New Phytol.">
        <title>Comparative genomics reveals unique wood-decay strategies and fruiting body development in the Schizophyllaceae.</title>
        <authorList>
            <person name="Almasi E."/>
            <person name="Sahu N."/>
            <person name="Krizsan K."/>
            <person name="Balint B."/>
            <person name="Kovacs G.M."/>
            <person name="Kiss B."/>
            <person name="Cseklye J."/>
            <person name="Drula E."/>
            <person name="Henrissat B."/>
            <person name="Nagy I."/>
            <person name="Chovatia M."/>
            <person name="Adam C."/>
            <person name="LaButti K."/>
            <person name="Lipzen A."/>
            <person name="Riley R."/>
            <person name="Grigoriev I.V."/>
            <person name="Nagy L.G."/>
        </authorList>
    </citation>
    <scope>NUCLEOTIDE SEQUENCE [LARGE SCALE GENOMIC DNA]</scope>
    <source>
        <strain evidence="3 4">NL-1724</strain>
    </source>
</reference>
<organism evidence="3 4">
    <name type="scientific">Schizophyllum amplum</name>
    <dbReference type="NCBI Taxonomy" id="97359"/>
    <lineage>
        <taxon>Eukaryota</taxon>
        <taxon>Fungi</taxon>
        <taxon>Dikarya</taxon>
        <taxon>Basidiomycota</taxon>
        <taxon>Agaricomycotina</taxon>
        <taxon>Agaricomycetes</taxon>
        <taxon>Agaricomycetidae</taxon>
        <taxon>Agaricales</taxon>
        <taxon>Schizophyllaceae</taxon>
        <taxon>Schizophyllum</taxon>
    </lineage>
</organism>
<comment type="caution">
    <text evidence="3">The sequence shown here is derived from an EMBL/GenBank/DDBJ whole genome shotgun (WGS) entry which is preliminary data.</text>
</comment>
<accession>A0A550C3U3</accession>
<keyword evidence="1" id="KW-1133">Transmembrane helix</keyword>
<feature type="transmembrane region" description="Helical" evidence="1">
    <location>
        <begin position="282"/>
        <end position="302"/>
    </location>
</feature>
<sequence>MSGFRDALLAALLVATIAWSGQQAFPHLRTLFWALVDQCPAQGASTDTIFTAQLTRVVCATTRLVDGIDRPALTYFYSAVAAPLVLFPILESTRPHVPFYRARPTVAALFSHALLLPLAPAAFALLFLARKRPERPAALTQAHAEAALFGFLIGSVVLTGSMLALNDPGVTAVWQFAGLATAGAHYAHFIARQAPESGYEVVRAALLVVFMLSSSSHLAMATPVLGDVGAVIGAVLPSFGTSVEEQALDALKWTAWLGAGSTVLATLSFAADSRQLLGYIGWYIFALPFAGPGAAITGAMLWRESQTQPSDVVQSTVSSAPPRVATMEKEVARLPDNSSTTVKGS</sequence>
<gene>
    <name evidence="3" type="ORF">BD626DRAFT_154130</name>
</gene>
<name>A0A550C3U3_9AGAR</name>
<dbReference type="AlphaFoldDB" id="A0A550C3U3"/>
<proteinExistence type="predicted"/>
<keyword evidence="1" id="KW-0472">Membrane</keyword>
<protein>
    <submittedName>
        <fullName evidence="3">Uncharacterized protein</fullName>
    </submittedName>
</protein>